<dbReference type="GO" id="GO:0004792">
    <property type="term" value="F:thiosulfate-cyanide sulfurtransferase activity"/>
    <property type="evidence" value="ECO:0007669"/>
    <property type="project" value="UniProtKB-EC"/>
</dbReference>
<comment type="caution">
    <text evidence="4">The sequence shown here is derived from an EMBL/GenBank/DDBJ whole genome shotgun (WGS) entry which is preliminary data.</text>
</comment>
<accession>A0A0W8F994</accession>
<gene>
    <name evidence="4" type="ORF">ASZ90_012866</name>
</gene>
<dbReference type="PANTHER" id="PTHR43855">
    <property type="entry name" value="THIOSULFATE SULFURTRANSFERASE"/>
    <property type="match status" value="1"/>
</dbReference>
<dbReference type="InterPro" id="IPR051126">
    <property type="entry name" value="Thiosulfate_sulfurtransferase"/>
</dbReference>
<evidence type="ECO:0000313" key="4">
    <source>
        <dbReference type="EMBL" id="KUG17446.1"/>
    </source>
</evidence>
<dbReference type="PANTHER" id="PTHR43855:SF1">
    <property type="entry name" value="THIOSULFATE SULFURTRANSFERASE"/>
    <property type="match status" value="1"/>
</dbReference>
<feature type="domain" description="Rhodanese" evidence="3">
    <location>
        <begin position="111"/>
        <end position="213"/>
    </location>
</feature>
<evidence type="ECO:0000259" key="3">
    <source>
        <dbReference type="PROSITE" id="PS50206"/>
    </source>
</evidence>
<dbReference type="SUPFAM" id="SSF52821">
    <property type="entry name" value="Rhodanese/Cell cycle control phosphatase"/>
    <property type="match status" value="2"/>
</dbReference>
<dbReference type="InterPro" id="IPR036873">
    <property type="entry name" value="Rhodanese-like_dom_sf"/>
</dbReference>
<dbReference type="Pfam" id="PF00581">
    <property type="entry name" value="Rhodanese"/>
    <property type="match status" value="1"/>
</dbReference>
<dbReference type="AlphaFoldDB" id="A0A0W8F994"/>
<keyword evidence="4" id="KW-0808">Transferase</keyword>
<dbReference type="Gene3D" id="3.40.250.10">
    <property type="entry name" value="Rhodanese-like domain"/>
    <property type="match status" value="2"/>
</dbReference>
<dbReference type="InterPro" id="IPR001763">
    <property type="entry name" value="Rhodanese-like_dom"/>
</dbReference>
<dbReference type="PROSITE" id="PS50206">
    <property type="entry name" value="RHODANESE_3"/>
    <property type="match status" value="2"/>
</dbReference>
<protein>
    <submittedName>
        <fullName evidence="4">Thiosulfate sulfurtransferase, rhodanese</fullName>
        <ecNumber evidence="4">2.8.1.1</ecNumber>
    </submittedName>
</protein>
<feature type="region of interest" description="Disordered" evidence="2">
    <location>
        <begin position="67"/>
        <end position="92"/>
    </location>
</feature>
<reference evidence="4" key="1">
    <citation type="journal article" date="2015" name="Proc. Natl. Acad. Sci. U.S.A.">
        <title>Networks of energetic and metabolic interactions define dynamics in microbial communities.</title>
        <authorList>
            <person name="Embree M."/>
            <person name="Liu J.K."/>
            <person name="Al-Bassam M.M."/>
            <person name="Zengler K."/>
        </authorList>
    </citation>
    <scope>NUCLEOTIDE SEQUENCE</scope>
</reference>
<dbReference type="SMART" id="SM00450">
    <property type="entry name" value="RHOD"/>
    <property type="match status" value="2"/>
</dbReference>
<dbReference type="EMBL" id="LNQE01001441">
    <property type="protein sequence ID" value="KUG17446.1"/>
    <property type="molecule type" value="Genomic_DNA"/>
</dbReference>
<dbReference type="EC" id="2.8.1.1" evidence="4"/>
<organism evidence="4">
    <name type="scientific">hydrocarbon metagenome</name>
    <dbReference type="NCBI Taxonomy" id="938273"/>
    <lineage>
        <taxon>unclassified sequences</taxon>
        <taxon>metagenomes</taxon>
        <taxon>ecological metagenomes</taxon>
    </lineage>
</organism>
<name>A0A0W8F994_9ZZZZ</name>
<evidence type="ECO:0000256" key="2">
    <source>
        <dbReference type="SAM" id="MobiDB-lite"/>
    </source>
</evidence>
<keyword evidence="1" id="KW-0677">Repeat</keyword>
<feature type="compositionally biased region" description="Polar residues" evidence="2">
    <location>
        <begin position="79"/>
        <end position="90"/>
    </location>
</feature>
<evidence type="ECO:0000256" key="1">
    <source>
        <dbReference type="ARBA" id="ARBA00022737"/>
    </source>
</evidence>
<feature type="domain" description="Rhodanese" evidence="3">
    <location>
        <begin position="243"/>
        <end position="339"/>
    </location>
</feature>
<dbReference type="InterPro" id="IPR001307">
    <property type="entry name" value="Thiosulphate_STrfase_CS"/>
</dbReference>
<dbReference type="PROSITE" id="PS00380">
    <property type="entry name" value="RHODANESE_1"/>
    <property type="match status" value="1"/>
</dbReference>
<sequence>MGLGVSGQKQQREIAGTAFFISLLAATSLIILFGTALAGTETGEFCPDCPDWTNLDGWYAQKESYENSMLSPSPPVEQNMPNSQAQAESNTIEDKSADYPVASILTRANLIENDRIVLDVRSAQKYQEGHIPGARNLYWKDLQRDGVLDPILAQEALGRAGIIASDRLLIYGDSSDHGASFVFWALSYLGHEDISLLDGGIDAALNAGLDLSANAPSIAPTNYTSHVVPGLLVTLESLDDMLGLSDVSILDARDFSEYGKNRITNEAMPLSLDRIYKDSGIKDASILEDLFGSRLDESGTAVVYGTPEAYSLFFSLRLMGYNATLLEGDWWKETRWAVSNVK</sequence>
<proteinExistence type="predicted"/>